<dbReference type="EMBL" id="CP000927">
    <property type="protein sequence ID" value="ABZ74142.1"/>
    <property type="molecule type" value="Genomic_DNA"/>
</dbReference>
<accession>B0T6D9</accession>
<reference evidence="1" key="1">
    <citation type="submission" date="2008-01" db="EMBL/GenBank/DDBJ databases">
        <title>Complete sequence of chromosome of Caulobacter sp. K31.</title>
        <authorList>
            <consortium name="US DOE Joint Genome Institute"/>
            <person name="Copeland A."/>
            <person name="Lucas S."/>
            <person name="Lapidus A."/>
            <person name="Barry K."/>
            <person name="Glavina del Rio T."/>
            <person name="Dalin E."/>
            <person name="Tice H."/>
            <person name="Pitluck S."/>
            <person name="Bruce D."/>
            <person name="Goodwin L."/>
            <person name="Thompson L.S."/>
            <person name="Brettin T."/>
            <person name="Detter J.C."/>
            <person name="Han C."/>
            <person name="Schmutz J."/>
            <person name="Larimer F."/>
            <person name="Land M."/>
            <person name="Hauser L."/>
            <person name="Kyrpides N."/>
            <person name="Kim E."/>
            <person name="Stephens C."/>
            <person name="Richardson P."/>
        </authorList>
    </citation>
    <scope>NUCLEOTIDE SEQUENCE [LARGE SCALE GENOMIC DNA]</scope>
    <source>
        <strain evidence="1">K31</strain>
    </source>
</reference>
<dbReference type="AlphaFoldDB" id="B0T6D9"/>
<dbReference type="OrthoDB" id="5740990at2"/>
<dbReference type="HOGENOM" id="CLU_132026_1_0_5"/>
<dbReference type="InterPro" id="IPR045502">
    <property type="entry name" value="DUF6489"/>
</dbReference>
<proteinExistence type="predicted"/>
<gene>
    <name evidence="1" type="ordered locus">Caul_5022</name>
</gene>
<name>B0T6D9_CAUSK</name>
<evidence type="ECO:0008006" key="2">
    <source>
        <dbReference type="Google" id="ProtNLM"/>
    </source>
</evidence>
<sequence length="85" mass="9132">MKMTIEIDCTPVEARTFLGLPDVSALNDHLVKEMQSRMDANMAALAPDELMKNWMAFGAGAQDQFRKLMTAAAGAAVGGMGGKRE</sequence>
<evidence type="ECO:0000313" key="1">
    <source>
        <dbReference type="EMBL" id="ABZ74142.1"/>
    </source>
</evidence>
<dbReference type="eggNOG" id="COG3266">
    <property type="taxonomic scope" value="Bacteria"/>
</dbReference>
<organism evidence="1">
    <name type="scientific">Caulobacter sp. (strain K31)</name>
    <dbReference type="NCBI Taxonomy" id="366602"/>
    <lineage>
        <taxon>Bacteria</taxon>
        <taxon>Pseudomonadati</taxon>
        <taxon>Pseudomonadota</taxon>
        <taxon>Alphaproteobacteria</taxon>
        <taxon>Caulobacterales</taxon>
        <taxon>Caulobacteraceae</taxon>
        <taxon>Caulobacter</taxon>
    </lineage>
</organism>
<dbReference type="Pfam" id="PF20099">
    <property type="entry name" value="DUF6489"/>
    <property type="match status" value="1"/>
</dbReference>
<protein>
    <recommendedName>
        <fullName evidence="2">Ribosomal protein S1</fullName>
    </recommendedName>
</protein>
<dbReference type="KEGG" id="cak:Caul_5022"/>
<dbReference type="STRING" id="366602.Caul_5022"/>